<evidence type="ECO:0000313" key="2">
    <source>
        <dbReference type="EMBL" id="KIO00402.1"/>
    </source>
</evidence>
<dbReference type="HOGENOM" id="CLU_102427_0_0_1"/>
<dbReference type="Gene3D" id="1.10.340.70">
    <property type="match status" value="1"/>
</dbReference>
<dbReference type="AlphaFoldDB" id="A0A0C3JSG0"/>
<protein>
    <submittedName>
        <fullName evidence="2">Uncharacterized protein</fullName>
    </submittedName>
</protein>
<evidence type="ECO:0000313" key="3">
    <source>
        <dbReference type="Proteomes" id="UP000054217"/>
    </source>
</evidence>
<evidence type="ECO:0000256" key="1">
    <source>
        <dbReference type="SAM" id="MobiDB-lite"/>
    </source>
</evidence>
<dbReference type="InParanoid" id="A0A0C3JSG0"/>
<name>A0A0C3JSG0_PISTI</name>
<organism evidence="2 3">
    <name type="scientific">Pisolithus tinctorius Marx 270</name>
    <dbReference type="NCBI Taxonomy" id="870435"/>
    <lineage>
        <taxon>Eukaryota</taxon>
        <taxon>Fungi</taxon>
        <taxon>Dikarya</taxon>
        <taxon>Basidiomycota</taxon>
        <taxon>Agaricomycotina</taxon>
        <taxon>Agaricomycetes</taxon>
        <taxon>Agaricomycetidae</taxon>
        <taxon>Boletales</taxon>
        <taxon>Sclerodermatineae</taxon>
        <taxon>Pisolithaceae</taxon>
        <taxon>Pisolithus</taxon>
    </lineage>
</organism>
<reference evidence="2 3" key="1">
    <citation type="submission" date="2014-04" db="EMBL/GenBank/DDBJ databases">
        <authorList>
            <consortium name="DOE Joint Genome Institute"/>
            <person name="Kuo A."/>
            <person name="Kohler A."/>
            <person name="Costa M.D."/>
            <person name="Nagy L.G."/>
            <person name="Floudas D."/>
            <person name="Copeland A."/>
            <person name="Barry K.W."/>
            <person name="Cichocki N."/>
            <person name="Veneault-Fourrey C."/>
            <person name="LaButti K."/>
            <person name="Lindquist E.A."/>
            <person name="Lipzen A."/>
            <person name="Lundell T."/>
            <person name="Morin E."/>
            <person name="Murat C."/>
            <person name="Sun H."/>
            <person name="Tunlid A."/>
            <person name="Henrissat B."/>
            <person name="Grigoriev I.V."/>
            <person name="Hibbett D.S."/>
            <person name="Martin F."/>
            <person name="Nordberg H.P."/>
            <person name="Cantor M.N."/>
            <person name="Hua S.X."/>
        </authorList>
    </citation>
    <scope>NUCLEOTIDE SEQUENCE [LARGE SCALE GENOMIC DNA]</scope>
    <source>
        <strain evidence="2 3">Marx 270</strain>
    </source>
</reference>
<sequence length="165" mass="18961">GPDGLSRRPRANEDPEPGDDYEDWIDEVGSFAVELLNPQRGEREEAFFQSQKVRSSEATETQVVLSQASGMDATADIEIPRTEKGKRQDERLEVVRKFLEDQQRPPGMSDLDLNSLIKYAARFFLKNGELWHREPRGQHQVVPAYEKRLELMKQVHDDLGHKGVF</sequence>
<feature type="compositionally biased region" description="Acidic residues" evidence="1">
    <location>
        <begin position="14"/>
        <end position="23"/>
    </location>
</feature>
<feature type="region of interest" description="Disordered" evidence="1">
    <location>
        <begin position="1"/>
        <end position="23"/>
    </location>
</feature>
<proteinExistence type="predicted"/>
<dbReference type="EMBL" id="KN831996">
    <property type="protein sequence ID" value="KIO00402.1"/>
    <property type="molecule type" value="Genomic_DNA"/>
</dbReference>
<dbReference type="OrthoDB" id="2659871at2759"/>
<reference evidence="3" key="2">
    <citation type="submission" date="2015-01" db="EMBL/GenBank/DDBJ databases">
        <title>Evolutionary Origins and Diversification of the Mycorrhizal Mutualists.</title>
        <authorList>
            <consortium name="DOE Joint Genome Institute"/>
            <consortium name="Mycorrhizal Genomics Consortium"/>
            <person name="Kohler A."/>
            <person name="Kuo A."/>
            <person name="Nagy L.G."/>
            <person name="Floudas D."/>
            <person name="Copeland A."/>
            <person name="Barry K.W."/>
            <person name="Cichocki N."/>
            <person name="Veneault-Fourrey C."/>
            <person name="LaButti K."/>
            <person name="Lindquist E.A."/>
            <person name="Lipzen A."/>
            <person name="Lundell T."/>
            <person name="Morin E."/>
            <person name="Murat C."/>
            <person name="Riley R."/>
            <person name="Ohm R."/>
            <person name="Sun H."/>
            <person name="Tunlid A."/>
            <person name="Henrissat B."/>
            <person name="Grigoriev I.V."/>
            <person name="Hibbett D.S."/>
            <person name="Martin F."/>
        </authorList>
    </citation>
    <scope>NUCLEOTIDE SEQUENCE [LARGE SCALE GENOMIC DNA]</scope>
    <source>
        <strain evidence="3">Marx 270</strain>
    </source>
</reference>
<gene>
    <name evidence="2" type="ORF">M404DRAFT_102972</name>
</gene>
<feature type="non-terminal residue" evidence="2">
    <location>
        <position position="1"/>
    </location>
</feature>
<feature type="non-terminal residue" evidence="2">
    <location>
        <position position="165"/>
    </location>
</feature>
<dbReference type="STRING" id="870435.A0A0C3JSG0"/>
<dbReference type="Proteomes" id="UP000054217">
    <property type="component" value="Unassembled WGS sequence"/>
</dbReference>
<accession>A0A0C3JSG0</accession>
<keyword evidence="3" id="KW-1185">Reference proteome</keyword>